<dbReference type="EMBL" id="CP071839">
    <property type="protein sequence ID" value="QTD99552.1"/>
    <property type="molecule type" value="Genomic_DNA"/>
</dbReference>
<keyword evidence="4" id="KW-1185">Reference proteome</keyword>
<feature type="compositionally biased region" description="Low complexity" evidence="1">
    <location>
        <begin position="28"/>
        <end position="42"/>
    </location>
</feature>
<gene>
    <name evidence="3" type="ORF">S1361_19600</name>
</gene>
<feature type="signal peptide" evidence="2">
    <location>
        <begin position="1"/>
        <end position="24"/>
    </location>
</feature>
<name>A0ABX7TT76_STRCY</name>
<feature type="compositionally biased region" description="Gly residues" evidence="1">
    <location>
        <begin position="43"/>
        <end position="53"/>
    </location>
</feature>
<keyword evidence="2" id="KW-0732">Signal</keyword>
<reference evidence="3 4" key="1">
    <citation type="submission" date="2021-03" db="EMBL/GenBank/DDBJ databases">
        <title>Complete genome sequence of Streptomyces cyanogenus S136, producer of anticancer angucycline landomycin A.</title>
        <authorList>
            <person name="Hrab P."/>
            <person name="Ruckert C."/>
            <person name="Busche T."/>
            <person name="Ostash I."/>
            <person name="Kalinowski J."/>
            <person name="Fedorenko V."/>
            <person name="Yushchuk O."/>
            <person name="Ostash B."/>
        </authorList>
    </citation>
    <scope>NUCLEOTIDE SEQUENCE [LARGE SCALE GENOMIC DNA]</scope>
    <source>
        <strain evidence="3 4">S136</strain>
    </source>
</reference>
<sequence length="101" mass="9764">MASTARVLAAVPPLPRATALFAGAAAADDGALPDDGSHAGAAGVLGGGAGDDGSGNLSTANRNAVASGAPHRRDSARVDGSVFTAVQQGDDNVRAVPVTMR</sequence>
<proteinExistence type="predicted"/>
<dbReference type="Proteomes" id="UP000663908">
    <property type="component" value="Chromosome"/>
</dbReference>
<protein>
    <recommendedName>
        <fullName evidence="5">Secreted protein</fullName>
    </recommendedName>
</protein>
<evidence type="ECO:0000256" key="2">
    <source>
        <dbReference type="SAM" id="SignalP"/>
    </source>
</evidence>
<evidence type="ECO:0000256" key="1">
    <source>
        <dbReference type="SAM" id="MobiDB-lite"/>
    </source>
</evidence>
<organism evidence="3 4">
    <name type="scientific">Streptomyces cyanogenus</name>
    <dbReference type="NCBI Taxonomy" id="80860"/>
    <lineage>
        <taxon>Bacteria</taxon>
        <taxon>Bacillati</taxon>
        <taxon>Actinomycetota</taxon>
        <taxon>Actinomycetes</taxon>
        <taxon>Kitasatosporales</taxon>
        <taxon>Streptomycetaceae</taxon>
        <taxon>Streptomyces</taxon>
    </lineage>
</organism>
<evidence type="ECO:0008006" key="5">
    <source>
        <dbReference type="Google" id="ProtNLM"/>
    </source>
</evidence>
<feature type="region of interest" description="Disordered" evidence="1">
    <location>
        <begin position="28"/>
        <end position="77"/>
    </location>
</feature>
<feature type="chain" id="PRO_5046286882" description="Secreted protein" evidence="2">
    <location>
        <begin position="25"/>
        <end position="101"/>
    </location>
</feature>
<dbReference type="RefSeq" id="WP_208033122.1">
    <property type="nucleotide sequence ID" value="NZ_CP071839.1"/>
</dbReference>
<evidence type="ECO:0000313" key="3">
    <source>
        <dbReference type="EMBL" id="QTD99552.1"/>
    </source>
</evidence>
<evidence type="ECO:0000313" key="4">
    <source>
        <dbReference type="Proteomes" id="UP000663908"/>
    </source>
</evidence>
<accession>A0ABX7TT76</accession>